<dbReference type="InterPro" id="IPR000595">
    <property type="entry name" value="cNMP-bd_dom"/>
</dbReference>
<evidence type="ECO:0000313" key="12">
    <source>
        <dbReference type="Proteomes" id="UP001493487"/>
    </source>
</evidence>
<evidence type="ECO:0000256" key="6">
    <source>
        <dbReference type="ARBA" id="ARBA00022989"/>
    </source>
</evidence>
<evidence type="ECO:0000256" key="9">
    <source>
        <dbReference type="RuleBase" id="RU363121"/>
    </source>
</evidence>
<evidence type="ECO:0000256" key="1">
    <source>
        <dbReference type="ARBA" id="ARBA00004141"/>
    </source>
</evidence>
<feature type="transmembrane region" description="Helical" evidence="9">
    <location>
        <begin position="59"/>
        <end position="78"/>
    </location>
</feature>
<dbReference type="InterPro" id="IPR050503">
    <property type="entry name" value="cAMP-dep_PK_reg_su-like"/>
</dbReference>
<evidence type="ECO:0000259" key="10">
    <source>
        <dbReference type="PROSITE" id="PS50042"/>
    </source>
</evidence>
<dbReference type="InterPro" id="IPR014710">
    <property type="entry name" value="RmlC-like_jellyroll"/>
</dbReference>
<feature type="transmembrane region" description="Helical" evidence="9">
    <location>
        <begin position="115"/>
        <end position="139"/>
    </location>
</feature>
<feature type="transmembrane region" description="Helical" evidence="9">
    <location>
        <begin position="242"/>
        <end position="261"/>
    </location>
</feature>
<name>A0ABV1KMI0_9BACL</name>
<feature type="transmembrane region" description="Helical" evidence="9">
    <location>
        <begin position="90"/>
        <end position="109"/>
    </location>
</feature>
<dbReference type="InterPro" id="IPR016024">
    <property type="entry name" value="ARM-type_fold"/>
</dbReference>
<feature type="transmembrane region" description="Helical" evidence="9">
    <location>
        <begin position="182"/>
        <end position="201"/>
    </location>
</feature>
<dbReference type="InterPro" id="IPR004667">
    <property type="entry name" value="ADP_ATP_car_bac_type"/>
</dbReference>
<accession>A0ABV1KMI0</accession>
<keyword evidence="5 9" id="KW-0067">ATP-binding</keyword>
<feature type="domain" description="Cyclic nucleotide-binding" evidence="10">
    <location>
        <begin position="923"/>
        <end position="1038"/>
    </location>
</feature>
<evidence type="ECO:0000256" key="8">
    <source>
        <dbReference type="ARBA" id="ARBA00023159"/>
    </source>
</evidence>
<dbReference type="SUPFAM" id="SSF51206">
    <property type="entry name" value="cAMP-binding domain-like"/>
    <property type="match status" value="2"/>
</dbReference>
<dbReference type="Pfam" id="PF03219">
    <property type="entry name" value="TLC"/>
    <property type="match status" value="1"/>
</dbReference>
<dbReference type="PROSITE" id="PS50042">
    <property type="entry name" value="CNMP_BINDING_3"/>
    <property type="match status" value="2"/>
</dbReference>
<feature type="transmembrane region" description="Helical" evidence="9">
    <location>
        <begin position="399"/>
        <end position="417"/>
    </location>
</feature>
<comment type="similarity">
    <text evidence="9">Belongs to the ADP/ATP translocase tlc family.</text>
</comment>
<feature type="transmembrane region" description="Helical" evidence="9">
    <location>
        <begin position="281"/>
        <end position="298"/>
    </location>
</feature>
<organism evidence="11 12">
    <name type="scientific">Cohnella silvisoli</name>
    <dbReference type="NCBI Taxonomy" id="2873699"/>
    <lineage>
        <taxon>Bacteria</taxon>
        <taxon>Bacillati</taxon>
        <taxon>Bacillota</taxon>
        <taxon>Bacilli</taxon>
        <taxon>Bacillales</taxon>
        <taxon>Paenibacillaceae</taxon>
        <taxon>Cohnella</taxon>
    </lineage>
</organism>
<keyword evidence="2 9" id="KW-0813">Transport</keyword>
<keyword evidence="3 9" id="KW-0812">Transmembrane</keyword>
<dbReference type="EMBL" id="JASKHM010000001">
    <property type="protein sequence ID" value="MEQ4481284.1"/>
    <property type="molecule type" value="Genomic_DNA"/>
</dbReference>
<comment type="caution">
    <text evidence="11">The sequence shown here is derived from an EMBL/GenBank/DDBJ whole genome shotgun (WGS) entry which is preliminary data.</text>
</comment>
<proteinExistence type="inferred from homology"/>
<keyword evidence="6 9" id="KW-1133">Transmembrane helix</keyword>
<dbReference type="Gene3D" id="1.25.10.10">
    <property type="entry name" value="Leucine-rich Repeat Variant"/>
    <property type="match status" value="1"/>
</dbReference>
<dbReference type="InterPro" id="IPR011989">
    <property type="entry name" value="ARM-like"/>
</dbReference>
<evidence type="ECO:0000256" key="7">
    <source>
        <dbReference type="ARBA" id="ARBA00023136"/>
    </source>
</evidence>
<evidence type="ECO:0000256" key="4">
    <source>
        <dbReference type="ARBA" id="ARBA00022741"/>
    </source>
</evidence>
<gene>
    <name evidence="11" type="ORF">QJS35_02620</name>
</gene>
<protein>
    <recommendedName>
        <fullName evidence="9">ADP,ATP carrier protein</fullName>
    </recommendedName>
</protein>
<feature type="transmembrane region" description="Helical" evidence="9">
    <location>
        <begin position="26"/>
        <end position="47"/>
    </location>
</feature>
<comment type="subcellular location">
    <subcellularLocation>
        <location evidence="1 9">Membrane</location>
        <topology evidence="1 9">Multi-pass membrane protein</topology>
    </subcellularLocation>
</comment>
<dbReference type="SUPFAM" id="SSF48371">
    <property type="entry name" value="ARM repeat"/>
    <property type="match status" value="1"/>
</dbReference>
<keyword evidence="12" id="KW-1185">Reference proteome</keyword>
<keyword evidence="4 9" id="KW-0547">Nucleotide-binding</keyword>
<reference evidence="11 12" key="1">
    <citation type="journal article" date="2023" name="Genome Announc.">
        <title>Pan-Genome Analyses of the Genus Cohnella and Proposal of the Novel Species Cohnella silvisoli sp. nov., Isolated from Forest Soil.</title>
        <authorList>
            <person name="Wang C."/>
            <person name="Mao L."/>
            <person name="Bao G."/>
            <person name="Zhu H."/>
        </authorList>
    </citation>
    <scope>NUCLEOTIDE SEQUENCE [LARGE SCALE GENOMIC DNA]</scope>
    <source>
        <strain evidence="11 12">NL03-T5-1</strain>
    </source>
</reference>
<feature type="transmembrane region" description="Helical" evidence="9">
    <location>
        <begin position="310"/>
        <end position="336"/>
    </location>
</feature>
<dbReference type="Pfam" id="PF13646">
    <property type="entry name" value="HEAT_2"/>
    <property type="match status" value="1"/>
</dbReference>
<dbReference type="PANTHER" id="PTHR11635:SF152">
    <property type="entry name" value="CAMP-DEPENDENT PROTEIN KINASE TYPE I REGULATORY SUBUNIT-RELATED"/>
    <property type="match status" value="1"/>
</dbReference>
<sequence length="1216" mass="134371">MLKIGGIALKLPWGRTSDGQQENARVIGLFLYLFCVVSASTVGRTAADTLFLSRFDASQLSLMYLPQAGSLILVGFLFQRYGSRIRLDRLLFFLIPFVSLLVVLSRIGVGLDLLWVYPVIYVGYDVFNFLMIVCFWQFASSVLDQRKAKKTIPLVGSGGLVGGIVSGFGLKLLSPLVGTDNLIFFYAGLQLIALLAVFMVIRMSPNAAEIFGNPQPANKTVDGKSAKQSSGGLFKNVPHLKYVAIMSAALVLSLTFIDYQFKVILRGTLQNDALAGFMGSFYGYSGLCALLVQLFVAGKLVSKFGVMTSILVFPLALFAGSLGVIFFPVLAMAILVKGSDKVLGDTIYSSVNQLIMFPISPKWRNRAKSFLDGVVRNGAKGVAAISLIVLSPLLSAREFSFIIAGLLGVGIFAAIRVKSAYLRMLLSSLETNGSDLQEGELDLMDPASRQLLIGALESGDRQQALYALRILVGLGQFDLSPYIPSLLRHSSSEVGVEALLYVERALPIGMDEELARLLAEPDSDQRIKSQALIAIAAYAKEEYLEMISERLKADEVEIRAGAIAGLIKYYGIEGMFRAVGTLKALIDSVSEEERTAMAALFGRIGIREFYKPLIPLLQDPSPEVRKCALQSASKLIVPELVPSIVPLLQESRTRPEAIEALAAYEAKVILPLLEPYLDREASSLHVPKVFERMGTQGAFSILFRKYDSVRYDMRDKLLEALAGMRSLEIQVDFQETQRLVLGELESYGQFGEHNVWNPDHPGETEVRDTVEQLRSAMIRRAFQLLGLNYDPKTIDAVYIGWSEGDVRRQANAAEVMDQMLHGELRMELTKWMLAPKEAASVSASPSASDKSGLLKREHLKWLYEHGDEGLREVIRYAEVIERGDTVSDESEVPGGGVQSTGVSDDNALLERMWTMRALRNASLFEGFTSKDLLPVVRYLKVVEVPAGGVVFREKDPGDSLYVVREGRAGVYREGVRVDERDAGDSFGQTAVLTRRLRTATIRAETDLRLLRLDSSDFYEAMFDRTELALEMMKRLSRKLRSAMVNQAQPKSEGSEAEPSVDNAAQVAAALEISVISNEPLNQAILRRVLVLQKIELFRHLSQDDFIRLAHRVEEVAYEPGEAICRMDEYGDSMFGIIEGGIRVHRGTETLANLGVGQCFGEMAIIDSGPRSADCTATEHTVLLRLHRHQVFSFCFQQIDVLKSMVKVLADRLREIA</sequence>
<dbReference type="RefSeq" id="WP_232182208.1">
    <property type="nucleotide sequence ID" value="NZ_JAIOAP010000001.1"/>
</dbReference>
<dbReference type="SMART" id="SM00100">
    <property type="entry name" value="cNMP"/>
    <property type="match status" value="2"/>
</dbReference>
<keyword evidence="8" id="KW-0010">Activator</keyword>
<evidence type="ECO:0000256" key="3">
    <source>
        <dbReference type="ARBA" id="ARBA00022692"/>
    </source>
</evidence>
<dbReference type="InterPro" id="IPR018490">
    <property type="entry name" value="cNMP-bd_dom_sf"/>
</dbReference>
<keyword evidence="7 9" id="KW-0472">Membrane</keyword>
<evidence type="ECO:0000313" key="11">
    <source>
        <dbReference type="EMBL" id="MEQ4481284.1"/>
    </source>
</evidence>
<evidence type="ECO:0000256" key="5">
    <source>
        <dbReference type="ARBA" id="ARBA00022840"/>
    </source>
</evidence>
<dbReference type="Pfam" id="PF00027">
    <property type="entry name" value="cNMP_binding"/>
    <property type="match status" value="2"/>
</dbReference>
<dbReference type="InterPro" id="IPR036259">
    <property type="entry name" value="MFS_trans_sf"/>
</dbReference>
<dbReference type="CDD" id="cd00038">
    <property type="entry name" value="CAP_ED"/>
    <property type="match status" value="2"/>
</dbReference>
<feature type="transmembrane region" description="Helical" evidence="9">
    <location>
        <begin position="151"/>
        <end position="170"/>
    </location>
</feature>
<dbReference type="Proteomes" id="UP001493487">
    <property type="component" value="Unassembled WGS sequence"/>
</dbReference>
<dbReference type="PANTHER" id="PTHR11635">
    <property type="entry name" value="CAMP-DEPENDENT PROTEIN KINASE REGULATORY CHAIN"/>
    <property type="match status" value="1"/>
</dbReference>
<dbReference type="Gene3D" id="2.60.120.10">
    <property type="entry name" value="Jelly Rolls"/>
    <property type="match status" value="2"/>
</dbReference>
<dbReference type="SUPFAM" id="SSF103473">
    <property type="entry name" value="MFS general substrate transporter"/>
    <property type="match status" value="1"/>
</dbReference>
<feature type="domain" description="Cyclic nucleotide-binding" evidence="10">
    <location>
        <begin position="1096"/>
        <end position="1187"/>
    </location>
</feature>
<evidence type="ECO:0000256" key="2">
    <source>
        <dbReference type="ARBA" id="ARBA00022448"/>
    </source>
</evidence>